<keyword evidence="3" id="KW-0325">Glycoprotein</keyword>
<dbReference type="EMBL" id="KI395015">
    <property type="protein sequence ID" value="ERM99476.1"/>
    <property type="molecule type" value="Genomic_DNA"/>
</dbReference>
<name>W1NR91_AMBTC</name>
<sequence>MCNTLHFSNITILPEIRDTKFRVASLPVGEVEEGLVRCTSHMCPVRVHWHVKNNYMYHWRVKLTVTNYHYAANYSKWNIMVQHPGFSQATTAFSFNSTTLDTTTSPNEAALFWGLKYVNGELLQADNTGFGSVTSEILLHQDRKSFSLRNGWAFPRRVYFNGEDCIMPLPDVYPMLPNGSCGPLTSLHKHLVLLCMLLVLLHNFHLE</sequence>
<accession>W1NR91</accession>
<dbReference type="PANTHER" id="PTHR31673">
    <property type="entry name" value="PROTEIN COBRA"/>
    <property type="match status" value="1"/>
</dbReference>
<organism evidence="5 6">
    <name type="scientific">Amborella trichopoda</name>
    <dbReference type="NCBI Taxonomy" id="13333"/>
    <lineage>
        <taxon>Eukaryota</taxon>
        <taxon>Viridiplantae</taxon>
        <taxon>Streptophyta</taxon>
        <taxon>Embryophyta</taxon>
        <taxon>Tracheophyta</taxon>
        <taxon>Spermatophyta</taxon>
        <taxon>Magnoliopsida</taxon>
        <taxon>Amborellales</taxon>
        <taxon>Amborellaceae</taxon>
        <taxon>Amborella</taxon>
    </lineage>
</organism>
<evidence type="ECO:0000313" key="5">
    <source>
        <dbReference type="EMBL" id="ERM99476.1"/>
    </source>
</evidence>
<dbReference type="STRING" id="13333.W1NR91"/>
<evidence type="ECO:0000256" key="3">
    <source>
        <dbReference type="ARBA" id="ARBA00023180"/>
    </source>
</evidence>
<evidence type="ECO:0000259" key="4">
    <source>
        <dbReference type="Pfam" id="PF25079"/>
    </source>
</evidence>
<dbReference type="InterPro" id="IPR006918">
    <property type="entry name" value="COBRA_pln"/>
</dbReference>
<dbReference type="GO" id="GO:0010215">
    <property type="term" value="P:cellulose microfibril organization"/>
    <property type="evidence" value="ECO:0007669"/>
    <property type="project" value="InterPro"/>
</dbReference>
<dbReference type="Pfam" id="PF25079">
    <property type="entry name" value="COB_C"/>
    <property type="match status" value="1"/>
</dbReference>
<keyword evidence="6" id="KW-1185">Reference proteome</keyword>
<gene>
    <name evidence="5" type="ORF">AMTR_s00232p00011240</name>
</gene>
<protein>
    <recommendedName>
        <fullName evidence="4">COBRA C-terminal domain-containing protein</fullName>
    </recommendedName>
</protein>
<feature type="domain" description="COBRA C-terminal" evidence="4">
    <location>
        <begin position="31"/>
        <end position="174"/>
    </location>
</feature>
<evidence type="ECO:0000313" key="6">
    <source>
        <dbReference type="Proteomes" id="UP000017836"/>
    </source>
</evidence>
<dbReference type="Gramene" id="ERM99476">
    <property type="protein sequence ID" value="ERM99476"/>
    <property type="gene ID" value="AMTR_s00232p00011240"/>
</dbReference>
<dbReference type="HOGENOM" id="CLU_115125_0_0_1"/>
<dbReference type="InterPro" id="IPR056900">
    <property type="entry name" value="COB_C"/>
</dbReference>
<dbReference type="PANTHER" id="PTHR31673:SF41">
    <property type="entry name" value="COBRA-LIKE PROTEIN"/>
    <property type="match status" value="1"/>
</dbReference>
<reference evidence="6" key="1">
    <citation type="journal article" date="2013" name="Science">
        <title>The Amborella genome and the evolution of flowering plants.</title>
        <authorList>
            <consortium name="Amborella Genome Project"/>
        </authorList>
    </citation>
    <scope>NUCLEOTIDE SEQUENCE [LARGE SCALE GENOMIC DNA]</scope>
</reference>
<dbReference type="GO" id="GO:0005886">
    <property type="term" value="C:plasma membrane"/>
    <property type="evidence" value="ECO:0000318"/>
    <property type="project" value="GO_Central"/>
</dbReference>
<evidence type="ECO:0000256" key="1">
    <source>
        <dbReference type="ARBA" id="ARBA00005507"/>
    </source>
</evidence>
<comment type="similarity">
    <text evidence="1">Belongs to the COBRA family.</text>
</comment>
<dbReference type="AlphaFoldDB" id="W1NR91"/>
<keyword evidence="2" id="KW-0732">Signal</keyword>
<evidence type="ECO:0000256" key="2">
    <source>
        <dbReference type="ARBA" id="ARBA00022729"/>
    </source>
</evidence>
<dbReference type="Proteomes" id="UP000017836">
    <property type="component" value="Unassembled WGS sequence"/>
</dbReference>
<dbReference type="eggNOG" id="ENOG502QWSM">
    <property type="taxonomic scope" value="Eukaryota"/>
</dbReference>
<proteinExistence type="inferred from homology"/>
<dbReference type="GO" id="GO:0052324">
    <property type="term" value="P:plant-type cell wall cellulose biosynthetic process"/>
    <property type="evidence" value="ECO:0000318"/>
    <property type="project" value="GO_Central"/>
</dbReference>
<dbReference type="OMA" id="QPYENIN"/>